<dbReference type="PANTHER" id="PTHR46033:SF8">
    <property type="entry name" value="PROTEIN MAINTENANCE OF MERISTEMS-LIKE"/>
    <property type="match status" value="1"/>
</dbReference>
<dbReference type="OrthoDB" id="1936739at2759"/>
<protein>
    <submittedName>
        <fullName evidence="4">Serine/threonine-protein phosphatase 7 long form homolog</fullName>
    </submittedName>
</protein>
<reference evidence="4" key="2">
    <citation type="submission" date="2025-08" db="UniProtKB">
        <authorList>
            <consortium name="RefSeq"/>
        </authorList>
    </citation>
    <scope>IDENTIFICATION</scope>
    <source>
        <tissue evidence="4">Leaf</tissue>
    </source>
</reference>
<feature type="region of interest" description="Disordered" evidence="1">
    <location>
        <begin position="1"/>
        <end position="33"/>
    </location>
</feature>
<dbReference type="RefSeq" id="XP_009800947.1">
    <property type="nucleotide sequence ID" value="XM_009802645.1"/>
</dbReference>
<dbReference type="Proteomes" id="UP000189701">
    <property type="component" value="Unplaced"/>
</dbReference>
<sequence length="235" mass="26742">MRGRVTGPVSPRQESGRHVGFYEGQSSPSPCSQTPAGTSFYKILEIGQLQLDWSLVMALIKRWRPETHTFHLPIGEATITLQDMKVLYGLPVDGYPVALPHGMREMTRGQYLDMLQQLTGFRPQDETAHAGASRLSLISIRQHLEILHPDISGETDDLHIHRYTRLLLLLMFRGVLFPNTSGNLVSLIFLHHLERLDGLPQYNWGAVVLAYLYKQMCQASMAPNMTYVDFCRCYR</sequence>
<dbReference type="GO" id="GO:0010073">
    <property type="term" value="P:meristem maintenance"/>
    <property type="evidence" value="ECO:0007669"/>
    <property type="project" value="InterPro"/>
</dbReference>
<dbReference type="eggNOG" id="ENOG502QW7G">
    <property type="taxonomic scope" value="Eukaryota"/>
</dbReference>
<name>A0A1U7YA02_NICSY</name>
<feature type="compositionally biased region" description="Polar residues" evidence="1">
    <location>
        <begin position="24"/>
        <end position="33"/>
    </location>
</feature>
<evidence type="ECO:0000259" key="2">
    <source>
        <dbReference type="Pfam" id="PF10536"/>
    </source>
</evidence>
<dbReference type="InterPro" id="IPR019557">
    <property type="entry name" value="AminoTfrase-like_pln_mobile"/>
</dbReference>
<feature type="domain" description="Aminotransferase-like plant mobile" evidence="2">
    <location>
        <begin position="40"/>
        <end position="226"/>
    </location>
</feature>
<evidence type="ECO:0000256" key="1">
    <source>
        <dbReference type="SAM" id="MobiDB-lite"/>
    </source>
</evidence>
<dbReference type="AlphaFoldDB" id="A0A1U7YA02"/>
<keyword evidence="3" id="KW-1185">Reference proteome</keyword>
<evidence type="ECO:0000313" key="3">
    <source>
        <dbReference type="Proteomes" id="UP000189701"/>
    </source>
</evidence>
<organism evidence="3 4">
    <name type="scientific">Nicotiana sylvestris</name>
    <name type="common">Wood tobacco</name>
    <name type="synonym">South American tobacco</name>
    <dbReference type="NCBI Taxonomy" id="4096"/>
    <lineage>
        <taxon>Eukaryota</taxon>
        <taxon>Viridiplantae</taxon>
        <taxon>Streptophyta</taxon>
        <taxon>Embryophyta</taxon>
        <taxon>Tracheophyta</taxon>
        <taxon>Spermatophyta</taxon>
        <taxon>Magnoliopsida</taxon>
        <taxon>eudicotyledons</taxon>
        <taxon>Gunneridae</taxon>
        <taxon>Pentapetalae</taxon>
        <taxon>asterids</taxon>
        <taxon>lamiids</taxon>
        <taxon>Solanales</taxon>
        <taxon>Solanaceae</taxon>
        <taxon>Nicotianoideae</taxon>
        <taxon>Nicotianeae</taxon>
        <taxon>Nicotiana</taxon>
    </lineage>
</organism>
<proteinExistence type="predicted"/>
<accession>A0A1U7YA02</accession>
<dbReference type="STRING" id="4096.A0A1U7YA02"/>
<dbReference type="InterPro" id="IPR044824">
    <property type="entry name" value="MAIN-like"/>
</dbReference>
<dbReference type="Pfam" id="PF10536">
    <property type="entry name" value="PMD"/>
    <property type="match status" value="1"/>
</dbReference>
<dbReference type="PANTHER" id="PTHR46033">
    <property type="entry name" value="PROTEIN MAIN-LIKE 2"/>
    <property type="match status" value="1"/>
</dbReference>
<gene>
    <name evidence="4" type="primary">LOC104246764</name>
</gene>
<evidence type="ECO:0000313" key="4">
    <source>
        <dbReference type="RefSeq" id="XP_009800947.1"/>
    </source>
</evidence>
<reference evidence="3" key="1">
    <citation type="journal article" date="2013" name="Genome Biol.">
        <title>Reference genomes and transcriptomes of Nicotiana sylvestris and Nicotiana tomentosiformis.</title>
        <authorList>
            <person name="Sierro N."/>
            <person name="Battey J.N."/>
            <person name="Ouadi S."/>
            <person name="Bovet L."/>
            <person name="Goepfert S."/>
            <person name="Bakaher N."/>
            <person name="Peitsch M.C."/>
            <person name="Ivanov N.V."/>
        </authorList>
    </citation>
    <scope>NUCLEOTIDE SEQUENCE [LARGE SCALE GENOMIC DNA]</scope>
</reference>